<dbReference type="AlphaFoldDB" id="A0A2T5VCG7"/>
<evidence type="ECO:0000259" key="2">
    <source>
        <dbReference type="Pfam" id="PF17891"/>
    </source>
</evidence>
<dbReference type="Proteomes" id="UP000244081">
    <property type="component" value="Unassembled WGS sequence"/>
</dbReference>
<dbReference type="OrthoDB" id="5465462at2"/>
<dbReference type="InterPro" id="IPR041227">
    <property type="entry name" value="FluMu_N"/>
</dbReference>
<dbReference type="Gene3D" id="3.40.5.80">
    <property type="match status" value="1"/>
</dbReference>
<dbReference type="Gene3D" id="1.10.150.20">
    <property type="entry name" value="5' to 3' exonuclease, C-terminal subdomain"/>
    <property type="match status" value="1"/>
</dbReference>
<evidence type="ECO:0000313" key="3">
    <source>
        <dbReference type="EMBL" id="PTW61425.1"/>
    </source>
</evidence>
<keyword evidence="4" id="KW-1185">Reference proteome</keyword>
<sequence>MTTSDDLTRIDGIGLATAKKLAAAGVISFAQVAAFAEAVPEAVAALTSDDHARAWAAQAATFVSADDGKGGEEKATENQPGSAGVDETKDAPEERDADGGAGNAAGSFTEAPKADKASKASADETPALRIKAKRRKGFWRAGVFHPGEAVEHPAGTFTADEVARLKAEPNLDVEEI</sequence>
<evidence type="ECO:0000313" key="4">
    <source>
        <dbReference type="Proteomes" id="UP000244081"/>
    </source>
</evidence>
<dbReference type="EMBL" id="QAYG01000002">
    <property type="protein sequence ID" value="PTW61425.1"/>
    <property type="molecule type" value="Genomic_DNA"/>
</dbReference>
<dbReference type="RefSeq" id="WP_107989288.1">
    <property type="nucleotide sequence ID" value="NZ_QAYG01000002.1"/>
</dbReference>
<feature type="compositionally biased region" description="Basic and acidic residues" evidence="1">
    <location>
        <begin position="112"/>
        <end position="122"/>
    </location>
</feature>
<dbReference type="Pfam" id="PF17891">
    <property type="entry name" value="FluMu_N"/>
    <property type="match status" value="1"/>
</dbReference>
<protein>
    <recommendedName>
        <fullName evidence="2">Mu-like prophage FluMu N-terminal domain-containing protein</fullName>
    </recommendedName>
</protein>
<name>A0A2T5VCG7_9HYPH</name>
<organism evidence="3 4">
    <name type="scientific">Breoghania corrubedonensis</name>
    <dbReference type="NCBI Taxonomy" id="665038"/>
    <lineage>
        <taxon>Bacteria</taxon>
        <taxon>Pseudomonadati</taxon>
        <taxon>Pseudomonadota</taxon>
        <taxon>Alphaproteobacteria</taxon>
        <taxon>Hyphomicrobiales</taxon>
        <taxon>Stappiaceae</taxon>
        <taxon>Breoghania</taxon>
    </lineage>
</organism>
<feature type="compositionally biased region" description="Basic and acidic residues" evidence="1">
    <location>
        <begin position="86"/>
        <end position="98"/>
    </location>
</feature>
<reference evidence="3 4" key="1">
    <citation type="submission" date="2018-04" db="EMBL/GenBank/DDBJ databases">
        <title>Genomic Encyclopedia of Archaeal and Bacterial Type Strains, Phase II (KMG-II): from individual species to whole genera.</title>
        <authorList>
            <person name="Goeker M."/>
        </authorList>
    </citation>
    <scope>NUCLEOTIDE SEQUENCE [LARGE SCALE GENOMIC DNA]</scope>
    <source>
        <strain evidence="3 4">DSM 23382</strain>
    </source>
</reference>
<comment type="caution">
    <text evidence="3">The sequence shown here is derived from an EMBL/GenBank/DDBJ whole genome shotgun (WGS) entry which is preliminary data.</text>
</comment>
<dbReference type="Pfam" id="PF14520">
    <property type="entry name" value="HHH_5"/>
    <property type="match status" value="1"/>
</dbReference>
<feature type="region of interest" description="Disordered" evidence="1">
    <location>
        <begin position="65"/>
        <end position="128"/>
    </location>
</feature>
<gene>
    <name evidence="3" type="ORF">C8N35_102134</name>
</gene>
<feature type="compositionally biased region" description="Basic and acidic residues" evidence="1">
    <location>
        <begin position="66"/>
        <end position="76"/>
    </location>
</feature>
<evidence type="ECO:0000256" key="1">
    <source>
        <dbReference type="SAM" id="MobiDB-lite"/>
    </source>
</evidence>
<proteinExistence type="predicted"/>
<dbReference type="SUPFAM" id="SSF160059">
    <property type="entry name" value="PriA/YqbF domain"/>
    <property type="match status" value="1"/>
</dbReference>
<accession>A0A2T5VCG7</accession>
<feature type="domain" description="Mu-like prophage FluMu N-terminal" evidence="2">
    <location>
        <begin position="134"/>
        <end position="176"/>
    </location>
</feature>